<evidence type="ECO:0000313" key="9">
    <source>
        <dbReference type="EMBL" id="KAI1720401.1"/>
    </source>
</evidence>
<comment type="similarity">
    <text evidence="4">Belongs to the peroxiredoxin-like PRXL2 family. PRXL2A subfamily.</text>
</comment>
<dbReference type="PANTHER" id="PTHR28630">
    <property type="match status" value="1"/>
</dbReference>
<dbReference type="AlphaFoldDB" id="A0AAD4RA49"/>
<keyword evidence="10" id="KW-1185">Reference proteome</keyword>
<dbReference type="GO" id="GO:0005737">
    <property type="term" value="C:cytoplasm"/>
    <property type="evidence" value="ECO:0007669"/>
    <property type="project" value="UniProtKB-SubCell"/>
</dbReference>
<name>A0AAD4RA49_9BILA</name>
<keyword evidence="8" id="KW-0812">Transmembrane</keyword>
<proteinExistence type="inferred from homology"/>
<feature type="transmembrane region" description="Helical" evidence="8">
    <location>
        <begin position="6"/>
        <end position="23"/>
    </location>
</feature>
<keyword evidence="2" id="KW-0963">Cytoplasm</keyword>
<keyword evidence="3" id="KW-0676">Redox-active center</keyword>
<evidence type="ECO:0000256" key="3">
    <source>
        <dbReference type="ARBA" id="ARBA00023284"/>
    </source>
</evidence>
<evidence type="ECO:0000256" key="2">
    <source>
        <dbReference type="ARBA" id="ARBA00022490"/>
    </source>
</evidence>
<dbReference type="GO" id="GO:0016209">
    <property type="term" value="F:antioxidant activity"/>
    <property type="evidence" value="ECO:0007669"/>
    <property type="project" value="TreeGrafter"/>
</dbReference>
<dbReference type="CDD" id="cd02970">
    <property type="entry name" value="PRX_like2"/>
    <property type="match status" value="1"/>
</dbReference>
<dbReference type="InterPro" id="IPR032801">
    <property type="entry name" value="PXL2A/B/C"/>
</dbReference>
<evidence type="ECO:0000256" key="4">
    <source>
        <dbReference type="ARBA" id="ARBA00023787"/>
    </source>
</evidence>
<sequence>MFTGYFGYGAISAVLGAVFYANMPTRYTIGAVVPTVQYLSEATLKKISSEKDVLSAKDIKASEIFKKAPTLVMAVRRPGCAFCREQAAEISNVSDKLTARGVQLIGVVHEAHGVDQFRSYLKGDVYFDQEKRFYGPKERWLPLWMGFLRLSTYLNYYNTSKHGFKGNTEGEGRLLGGVYLINKNEMVFAHLEEEWGSKVDINALLQSLEKIK</sequence>
<evidence type="ECO:0000256" key="5">
    <source>
        <dbReference type="ARBA" id="ARBA00023849"/>
    </source>
</evidence>
<evidence type="ECO:0000256" key="6">
    <source>
        <dbReference type="ARBA" id="ARBA00032058"/>
    </source>
</evidence>
<dbReference type="PANTHER" id="PTHR28630:SF31">
    <property type="entry name" value="PEROXIREDOXIN-LIKE 2A"/>
    <property type="match status" value="1"/>
</dbReference>
<dbReference type="InterPro" id="IPR036249">
    <property type="entry name" value="Thioredoxin-like_sf"/>
</dbReference>
<organism evidence="9 10">
    <name type="scientific">Ditylenchus destructor</name>
    <dbReference type="NCBI Taxonomy" id="166010"/>
    <lineage>
        <taxon>Eukaryota</taxon>
        <taxon>Metazoa</taxon>
        <taxon>Ecdysozoa</taxon>
        <taxon>Nematoda</taxon>
        <taxon>Chromadorea</taxon>
        <taxon>Rhabditida</taxon>
        <taxon>Tylenchina</taxon>
        <taxon>Tylenchomorpha</taxon>
        <taxon>Sphaerularioidea</taxon>
        <taxon>Anguinidae</taxon>
        <taxon>Anguininae</taxon>
        <taxon>Ditylenchus</taxon>
    </lineage>
</organism>
<keyword evidence="8" id="KW-1133">Transmembrane helix</keyword>
<dbReference type="Proteomes" id="UP001201812">
    <property type="component" value="Unassembled WGS sequence"/>
</dbReference>
<dbReference type="Pfam" id="PF13911">
    <property type="entry name" value="AhpC-TSA_2"/>
    <property type="match status" value="1"/>
</dbReference>
<comment type="subcellular location">
    <subcellularLocation>
        <location evidence="1">Cytoplasm</location>
    </subcellularLocation>
</comment>
<protein>
    <recommendedName>
        <fullName evidence="5">Peroxiredoxin-like 2A</fullName>
    </recommendedName>
    <alternativeName>
        <fullName evidence="7">Peroxiredoxin-like 2 activated in M-CSF stimulated monocytes</fullName>
    </alternativeName>
    <alternativeName>
        <fullName evidence="6">Redox-regulatory protein FAM213A</fullName>
    </alternativeName>
</protein>
<evidence type="ECO:0000256" key="1">
    <source>
        <dbReference type="ARBA" id="ARBA00004496"/>
    </source>
</evidence>
<evidence type="ECO:0000256" key="7">
    <source>
        <dbReference type="ARBA" id="ARBA00032129"/>
    </source>
</evidence>
<evidence type="ECO:0000256" key="8">
    <source>
        <dbReference type="SAM" id="Phobius"/>
    </source>
</evidence>
<keyword evidence="8" id="KW-0472">Membrane</keyword>
<accession>A0AAD4RA49</accession>
<dbReference type="SUPFAM" id="SSF52833">
    <property type="entry name" value="Thioredoxin-like"/>
    <property type="match status" value="1"/>
</dbReference>
<reference evidence="9" key="1">
    <citation type="submission" date="2022-01" db="EMBL/GenBank/DDBJ databases">
        <title>Genome Sequence Resource for Two Populations of Ditylenchus destructor, the Migratory Endoparasitic Phytonematode.</title>
        <authorList>
            <person name="Zhang H."/>
            <person name="Lin R."/>
            <person name="Xie B."/>
        </authorList>
    </citation>
    <scope>NUCLEOTIDE SEQUENCE</scope>
    <source>
        <strain evidence="9">BazhouSP</strain>
    </source>
</reference>
<gene>
    <name evidence="9" type="ORF">DdX_05790</name>
</gene>
<dbReference type="Gene3D" id="3.40.30.10">
    <property type="entry name" value="Glutaredoxin"/>
    <property type="match status" value="1"/>
</dbReference>
<dbReference type="EMBL" id="JAKKPZ010000006">
    <property type="protein sequence ID" value="KAI1720401.1"/>
    <property type="molecule type" value="Genomic_DNA"/>
</dbReference>
<comment type="caution">
    <text evidence="9">The sequence shown here is derived from an EMBL/GenBank/DDBJ whole genome shotgun (WGS) entry which is preliminary data.</text>
</comment>
<evidence type="ECO:0000313" key="10">
    <source>
        <dbReference type="Proteomes" id="UP001201812"/>
    </source>
</evidence>